<organism evidence="3 4">
    <name type="scientific">Sphingomonas psychrotolerans</name>
    <dbReference type="NCBI Taxonomy" id="1327635"/>
    <lineage>
        <taxon>Bacteria</taxon>
        <taxon>Pseudomonadati</taxon>
        <taxon>Pseudomonadota</taxon>
        <taxon>Alphaproteobacteria</taxon>
        <taxon>Sphingomonadales</taxon>
        <taxon>Sphingomonadaceae</taxon>
        <taxon>Sphingomonas</taxon>
    </lineage>
</organism>
<feature type="compositionally biased region" description="Basic and acidic residues" evidence="1">
    <location>
        <begin position="549"/>
        <end position="566"/>
    </location>
</feature>
<dbReference type="Pfam" id="PF09299">
    <property type="entry name" value="Mu-transpos_C"/>
    <property type="match status" value="1"/>
</dbReference>
<feature type="region of interest" description="Disordered" evidence="1">
    <location>
        <begin position="112"/>
        <end position="132"/>
    </location>
</feature>
<dbReference type="RefSeq" id="WP_100280431.1">
    <property type="nucleotide sequence ID" value="NZ_CP024923.1"/>
</dbReference>
<feature type="region of interest" description="Disordered" evidence="1">
    <location>
        <begin position="549"/>
        <end position="616"/>
    </location>
</feature>
<proteinExistence type="predicted"/>
<evidence type="ECO:0000313" key="3">
    <source>
        <dbReference type="EMBL" id="ATY30616.1"/>
    </source>
</evidence>
<sequence>MTMIDPRKGAKVKFGGVEMKVVTAKGFDSLTLLSSSGEYFDAPLADLEKEAGGSQKANVVVDPIRQSKIPAYMNAFGPLLGRDRLTKKEVEQAGKALGISISSAYAALARFKQSGSTEDLPPPTRPGGRGKSRILPKAEQIIQECLEKTLLTRRNFTPRTFYRKAKRELEKAGFEVAQSTLRGRVARIPEHKWKKARKGYNEARRTDHPIAGNYPEVHKPLDVIQIDHWKADIEILSDDRLTVIGRVWITLAIDIYSRMVFGLHVAIDAPSTTTLGLAMINGMLRKDAVATKYGIEWNNPIYGPIGRLEADNAGEFTGKSIRATADYFHFRLKWRPLGAPQYGGHIERLNATLAERFKELPGATGSTPTERKAFRPEMTAAFTLEDLVRHVWLLVDEYHNEVHTGIGMTPLEKFKSYYFGPNGQKHRLPPIYVDSLEFRRQWYPLETRSLQRYGIRIDHLDYYSENISLLVKNRKKGERVQIRRNPFDVREIYVLHPGLNEWVTVATRHLGFPVASIFELQQARKEALKRKRKPTPEVLAKIIDEQNRHIEEAKKKTKTAQRDAARRSHHGRIRREGGTTSSSGGNRIEIVNMTGVSSSEAPKNTPTPLIKSSTANGDLASILASISDDDIEDIFE</sequence>
<reference evidence="3 4" key="1">
    <citation type="submission" date="2017-11" db="EMBL/GenBank/DDBJ databases">
        <title>Complete genome sequence of Sphingomonas sp. Strain Cra20, a psychrotolerant potential plant growth promoting rhizobacteria.</title>
        <authorList>
            <person name="Luo Y."/>
        </authorList>
    </citation>
    <scope>NUCLEOTIDE SEQUENCE [LARGE SCALE GENOMIC DNA]</scope>
    <source>
        <strain evidence="3 4">Cra20</strain>
    </source>
</reference>
<dbReference type="GO" id="GO:0015074">
    <property type="term" value="P:DNA integration"/>
    <property type="evidence" value="ECO:0007669"/>
    <property type="project" value="InterPro"/>
</dbReference>
<dbReference type="PROSITE" id="PS50994">
    <property type="entry name" value="INTEGRASE"/>
    <property type="match status" value="1"/>
</dbReference>
<evidence type="ECO:0000256" key="1">
    <source>
        <dbReference type="SAM" id="MobiDB-lite"/>
    </source>
</evidence>
<dbReference type="Gene3D" id="3.30.420.10">
    <property type="entry name" value="Ribonuclease H-like superfamily/Ribonuclease H"/>
    <property type="match status" value="1"/>
</dbReference>
<dbReference type="KEGG" id="sphc:CVN68_00250"/>
<gene>
    <name evidence="3" type="ORF">CVN68_00250</name>
</gene>
<dbReference type="Proteomes" id="UP000229081">
    <property type="component" value="Chromosome"/>
</dbReference>
<accession>A0A2K8MDI7</accession>
<protein>
    <recommendedName>
        <fullName evidence="2">Integrase catalytic domain-containing protein</fullName>
    </recommendedName>
</protein>
<dbReference type="InterPro" id="IPR036397">
    <property type="entry name" value="RNaseH_sf"/>
</dbReference>
<dbReference type="InterPro" id="IPR015378">
    <property type="entry name" value="Transposase-like_Mu_C"/>
</dbReference>
<dbReference type="InterPro" id="IPR012337">
    <property type="entry name" value="RNaseH-like_sf"/>
</dbReference>
<feature type="compositionally biased region" description="Polar residues" evidence="1">
    <location>
        <begin position="594"/>
        <end position="616"/>
    </location>
</feature>
<dbReference type="GO" id="GO:0003676">
    <property type="term" value="F:nucleic acid binding"/>
    <property type="evidence" value="ECO:0007669"/>
    <property type="project" value="InterPro"/>
</dbReference>
<name>A0A2K8MDI7_9SPHN</name>
<dbReference type="AlphaFoldDB" id="A0A2K8MDI7"/>
<evidence type="ECO:0000313" key="4">
    <source>
        <dbReference type="Proteomes" id="UP000229081"/>
    </source>
</evidence>
<dbReference type="OrthoDB" id="5287589at2"/>
<feature type="domain" description="Integrase catalytic" evidence="2">
    <location>
        <begin position="216"/>
        <end position="418"/>
    </location>
</feature>
<keyword evidence="4" id="KW-1185">Reference proteome</keyword>
<dbReference type="SUPFAM" id="SSF53098">
    <property type="entry name" value="Ribonuclease H-like"/>
    <property type="match status" value="1"/>
</dbReference>
<evidence type="ECO:0000259" key="2">
    <source>
        <dbReference type="PROSITE" id="PS50994"/>
    </source>
</evidence>
<dbReference type="EMBL" id="CP024923">
    <property type="protein sequence ID" value="ATY30616.1"/>
    <property type="molecule type" value="Genomic_DNA"/>
</dbReference>
<dbReference type="InterPro" id="IPR001584">
    <property type="entry name" value="Integrase_cat-core"/>
</dbReference>